<reference evidence="1 2" key="1">
    <citation type="journal article" date="2018" name="Mol. Biol. Evol.">
        <title>Analysis of the draft genome of the red seaweed Gracilariopsis chorda provides insights into genome size evolution in Rhodophyta.</title>
        <authorList>
            <person name="Lee J."/>
            <person name="Yang E.C."/>
            <person name="Graf L."/>
            <person name="Yang J.H."/>
            <person name="Qiu H."/>
            <person name="Zel Zion U."/>
            <person name="Chan C.X."/>
            <person name="Stephens T.G."/>
            <person name="Weber A.P.M."/>
            <person name="Boo G.H."/>
            <person name="Boo S.M."/>
            <person name="Kim K.M."/>
            <person name="Shin Y."/>
            <person name="Jung M."/>
            <person name="Lee S.J."/>
            <person name="Yim H.S."/>
            <person name="Lee J.H."/>
            <person name="Bhattacharya D."/>
            <person name="Yoon H.S."/>
        </authorList>
    </citation>
    <scope>NUCLEOTIDE SEQUENCE [LARGE SCALE GENOMIC DNA]</scope>
    <source>
        <strain evidence="1 2">SKKU-2015</strain>
        <tissue evidence="1">Whole body</tissue>
    </source>
</reference>
<protein>
    <submittedName>
        <fullName evidence="1">Protein EMBRYO SAC DEVELOPMENT ARREST 3, chloroplastic</fullName>
    </submittedName>
</protein>
<dbReference type="PANTHER" id="PTHR15852:SF54">
    <property type="entry name" value="PROTEIN SSUH2 HOMOLOG"/>
    <property type="match status" value="1"/>
</dbReference>
<evidence type="ECO:0000313" key="1">
    <source>
        <dbReference type="EMBL" id="PXF46521.1"/>
    </source>
</evidence>
<accession>A0A2V3IWN0</accession>
<dbReference type="InterPro" id="IPR036410">
    <property type="entry name" value="HSP_DnaJ_Cys-rich_dom_sf"/>
</dbReference>
<evidence type="ECO:0000313" key="2">
    <source>
        <dbReference type="Proteomes" id="UP000247409"/>
    </source>
</evidence>
<dbReference type="SUPFAM" id="SSF57938">
    <property type="entry name" value="DnaJ/Hsp40 cysteine-rich domain"/>
    <property type="match status" value="1"/>
</dbReference>
<dbReference type="EMBL" id="NBIV01000037">
    <property type="protein sequence ID" value="PXF46521.1"/>
    <property type="molecule type" value="Genomic_DNA"/>
</dbReference>
<sequence length="164" mass="17697">MHSLKPAYILPQPRASSRVSRGRARCQTTRRDVLRYTLAAVCSALLPRPTHAAEPESEATKWRPEDLCGSCFGRGKQTCSLCSGSGVFTVDDSVVIQDHVCPNCTGAGTVTCPTCIGLGLANTNGILRNAARDGKLRMLRNGSYEILDCSAFPVCDMYNERSAV</sequence>
<dbReference type="AlphaFoldDB" id="A0A2V3IWN0"/>
<proteinExistence type="predicted"/>
<dbReference type="OrthoDB" id="10061at2763"/>
<dbReference type="Proteomes" id="UP000247409">
    <property type="component" value="Unassembled WGS sequence"/>
</dbReference>
<dbReference type="Gene3D" id="2.10.230.10">
    <property type="entry name" value="Heat shock protein DnaJ, cysteine-rich domain"/>
    <property type="match status" value="1"/>
</dbReference>
<name>A0A2V3IWN0_9FLOR</name>
<organism evidence="1 2">
    <name type="scientific">Gracilariopsis chorda</name>
    <dbReference type="NCBI Taxonomy" id="448386"/>
    <lineage>
        <taxon>Eukaryota</taxon>
        <taxon>Rhodophyta</taxon>
        <taxon>Florideophyceae</taxon>
        <taxon>Rhodymeniophycidae</taxon>
        <taxon>Gracilariales</taxon>
        <taxon>Gracilariaceae</taxon>
        <taxon>Gracilariopsis</taxon>
    </lineage>
</organism>
<comment type="caution">
    <text evidence="1">The sequence shown here is derived from an EMBL/GenBank/DDBJ whole genome shotgun (WGS) entry which is preliminary data.</text>
</comment>
<dbReference type="PANTHER" id="PTHR15852">
    <property type="entry name" value="PLASTID TRANSCRIPTIONALLY ACTIVE PROTEIN"/>
    <property type="match status" value="1"/>
</dbReference>
<keyword evidence="2" id="KW-1185">Reference proteome</keyword>
<gene>
    <name evidence="1" type="ORF">BWQ96_03756</name>
</gene>